<reference evidence="2 3" key="1">
    <citation type="journal article" date="2019" name="New Phytol.">
        <title>Comparative genomics reveals unique wood-decay strategies and fruiting body development in the Schizophyllaceae.</title>
        <authorList>
            <person name="Almasi E."/>
            <person name="Sahu N."/>
            <person name="Krizsan K."/>
            <person name="Balint B."/>
            <person name="Kovacs G.M."/>
            <person name="Kiss B."/>
            <person name="Cseklye J."/>
            <person name="Drula E."/>
            <person name="Henrissat B."/>
            <person name="Nagy I."/>
            <person name="Chovatia M."/>
            <person name="Adam C."/>
            <person name="LaButti K."/>
            <person name="Lipzen A."/>
            <person name="Riley R."/>
            <person name="Grigoriev I.V."/>
            <person name="Nagy L.G."/>
        </authorList>
    </citation>
    <scope>NUCLEOTIDE SEQUENCE [LARGE SCALE GENOMIC DNA]</scope>
    <source>
        <strain evidence="2 3">NL-1724</strain>
    </source>
</reference>
<gene>
    <name evidence="2" type="ORF">BD626DRAFT_161745</name>
</gene>
<name>A0A550CPA5_9AGAR</name>
<sequence length="99" mass="10452">MRGVTWQRALSATVACHNPRDRPCQHPTLAANATAVRVRIGVSTDEKNLCGGTAQTERLPPPSTPHARPRVRNARRLSQPPTGTQALGITGAPSIAIAA</sequence>
<proteinExistence type="predicted"/>
<evidence type="ECO:0000256" key="1">
    <source>
        <dbReference type="SAM" id="MobiDB-lite"/>
    </source>
</evidence>
<comment type="caution">
    <text evidence="2">The sequence shown here is derived from an EMBL/GenBank/DDBJ whole genome shotgun (WGS) entry which is preliminary data.</text>
</comment>
<organism evidence="2 3">
    <name type="scientific">Schizophyllum amplum</name>
    <dbReference type="NCBI Taxonomy" id="97359"/>
    <lineage>
        <taxon>Eukaryota</taxon>
        <taxon>Fungi</taxon>
        <taxon>Dikarya</taxon>
        <taxon>Basidiomycota</taxon>
        <taxon>Agaricomycotina</taxon>
        <taxon>Agaricomycetes</taxon>
        <taxon>Agaricomycetidae</taxon>
        <taxon>Agaricales</taxon>
        <taxon>Schizophyllaceae</taxon>
        <taxon>Schizophyllum</taxon>
    </lineage>
</organism>
<feature type="region of interest" description="Disordered" evidence="1">
    <location>
        <begin position="47"/>
        <end position="99"/>
    </location>
</feature>
<protein>
    <submittedName>
        <fullName evidence="2">Uncharacterized protein</fullName>
    </submittedName>
</protein>
<evidence type="ECO:0000313" key="2">
    <source>
        <dbReference type="EMBL" id="TRM66636.1"/>
    </source>
</evidence>
<dbReference type="Proteomes" id="UP000320762">
    <property type="component" value="Unassembled WGS sequence"/>
</dbReference>
<evidence type="ECO:0000313" key="3">
    <source>
        <dbReference type="Proteomes" id="UP000320762"/>
    </source>
</evidence>
<accession>A0A550CPA5</accession>
<keyword evidence="3" id="KW-1185">Reference proteome</keyword>
<dbReference type="EMBL" id="VDMD01000003">
    <property type="protein sequence ID" value="TRM66636.1"/>
    <property type="molecule type" value="Genomic_DNA"/>
</dbReference>
<dbReference type="AlphaFoldDB" id="A0A550CPA5"/>